<dbReference type="RefSeq" id="WP_243540090.1">
    <property type="nucleotide sequence ID" value="NZ_CP093442.1"/>
</dbReference>
<sequence>MKFLLWVLLLMPVMSHGKNQVIFLVNTKEHDIRGAVTAPYLDEAADRDVWKKLYPHAHLYTIRANTIEEMRKDLEVAMANPPEDKEVLGLFIRSHGVKMKLYNEQETFQLNFPEDIPQAFGPIVGRFSKDALVAFNACSVLEGMNENQAQQALSQITSSLGITSGRIYANRTPGYEGLRSAMRVDIRNKDIPALQRGIAGLIYVGFPITVPIAFLMEKGFNRGYLMEIDGTSAKIHRTDYFTVLKWPLNSVEL</sequence>
<proteinExistence type="predicted"/>
<evidence type="ECO:0000313" key="2">
    <source>
        <dbReference type="EMBL" id="UOF02519.1"/>
    </source>
</evidence>
<accession>A0ABY4CDI6</accession>
<keyword evidence="1" id="KW-0472">Membrane</keyword>
<keyword evidence="1" id="KW-1133">Transmembrane helix</keyword>
<feature type="transmembrane region" description="Helical" evidence="1">
    <location>
        <begin position="197"/>
        <end position="216"/>
    </location>
</feature>
<dbReference type="Proteomes" id="UP000830116">
    <property type="component" value="Chromosome"/>
</dbReference>
<protein>
    <submittedName>
        <fullName evidence="2">Uncharacterized protein</fullName>
    </submittedName>
</protein>
<evidence type="ECO:0000313" key="3">
    <source>
        <dbReference type="Proteomes" id="UP000830116"/>
    </source>
</evidence>
<keyword evidence="1" id="KW-0812">Transmembrane</keyword>
<reference evidence="2" key="1">
    <citation type="submission" date="2022-03" db="EMBL/GenBank/DDBJ databases">
        <title>Genome Identification and Characterization of new species Bdellovibrio reynosense LBG001 sp. nov. from a Mexico soil sample.</title>
        <authorList>
            <person name="Camilli A."/>
            <person name="Ajao Y."/>
            <person name="Guo X."/>
        </authorList>
    </citation>
    <scope>NUCLEOTIDE SEQUENCE</scope>
    <source>
        <strain evidence="2">LBG001</strain>
    </source>
</reference>
<evidence type="ECO:0000256" key="1">
    <source>
        <dbReference type="SAM" id="Phobius"/>
    </source>
</evidence>
<organism evidence="2 3">
    <name type="scientific">Bdellovibrio reynosensis</name>
    <dbReference type="NCBI Taxonomy" id="2835041"/>
    <lineage>
        <taxon>Bacteria</taxon>
        <taxon>Pseudomonadati</taxon>
        <taxon>Bdellovibrionota</taxon>
        <taxon>Bdellovibrionia</taxon>
        <taxon>Bdellovibrionales</taxon>
        <taxon>Pseudobdellovibrionaceae</taxon>
        <taxon>Bdellovibrio</taxon>
    </lineage>
</organism>
<dbReference type="EMBL" id="CP093442">
    <property type="protein sequence ID" value="UOF02519.1"/>
    <property type="molecule type" value="Genomic_DNA"/>
</dbReference>
<keyword evidence="3" id="KW-1185">Reference proteome</keyword>
<gene>
    <name evidence="2" type="ORF">MNR06_06085</name>
</gene>
<name>A0ABY4CDI6_9BACT</name>